<organism evidence="8 9">
    <name type="scientific">Sphingobacterium ginsenosidimutans</name>
    <dbReference type="NCBI Taxonomy" id="687845"/>
    <lineage>
        <taxon>Bacteria</taxon>
        <taxon>Pseudomonadati</taxon>
        <taxon>Bacteroidota</taxon>
        <taxon>Sphingobacteriia</taxon>
        <taxon>Sphingobacteriales</taxon>
        <taxon>Sphingobacteriaceae</taxon>
        <taxon>Sphingobacterium</taxon>
    </lineage>
</organism>
<accession>A0ABP8AGB0</accession>
<evidence type="ECO:0000256" key="5">
    <source>
        <dbReference type="ARBA" id="ARBA00023002"/>
    </source>
</evidence>
<dbReference type="SUPFAM" id="SSF51905">
    <property type="entry name" value="FAD/NAD(P)-binding domain"/>
    <property type="match status" value="1"/>
</dbReference>
<evidence type="ECO:0000313" key="8">
    <source>
        <dbReference type="EMBL" id="GAA4183528.1"/>
    </source>
</evidence>
<evidence type="ECO:0000259" key="6">
    <source>
        <dbReference type="Pfam" id="PF00732"/>
    </source>
</evidence>
<feature type="domain" description="Glucose-methanol-choline oxidoreductase C-terminal" evidence="7">
    <location>
        <begin position="440"/>
        <end position="559"/>
    </location>
</feature>
<dbReference type="Proteomes" id="UP001500167">
    <property type="component" value="Unassembled WGS sequence"/>
</dbReference>
<name>A0ABP8AGB0_9SPHI</name>
<evidence type="ECO:0000256" key="1">
    <source>
        <dbReference type="ARBA" id="ARBA00001974"/>
    </source>
</evidence>
<dbReference type="InterPro" id="IPR051473">
    <property type="entry name" value="P2Ox-like"/>
</dbReference>
<dbReference type="InterPro" id="IPR007867">
    <property type="entry name" value="GMC_OxRtase_C"/>
</dbReference>
<dbReference type="SUPFAM" id="SSF54373">
    <property type="entry name" value="FAD-linked reductases, C-terminal domain"/>
    <property type="match status" value="1"/>
</dbReference>
<comment type="cofactor">
    <cofactor evidence="1">
        <name>FAD</name>
        <dbReference type="ChEBI" id="CHEBI:57692"/>
    </cofactor>
</comment>
<evidence type="ECO:0000259" key="7">
    <source>
        <dbReference type="Pfam" id="PF05199"/>
    </source>
</evidence>
<keyword evidence="4" id="KW-0274">FAD</keyword>
<dbReference type="InterPro" id="IPR000172">
    <property type="entry name" value="GMC_OxRdtase_N"/>
</dbReference>
<evidence type="ECO:0000256" key="3">
    <source>
        <dbReference type="ARBA" id="ARBA00022630"/>
    </source>
</evidence>
<comment type="caution">
    <text evidence="8">The sequence shown here is derived from an EMBL/GenBank/DDBJ whole genome shotgun (WGS) entry which is preliminary data.</text>
</comment>
<keyword evidence="9" id="KW-1185">Reference proteome</keyword>
<reference evidence="9" key="1">
    <citation type="journal article" date="2019" name="Int. J. Syst. Evol. Microbiol.">
        <title>The Global Catalogue of Microorganisms (GCM) 10K type strain sequencing project: providing services to taxonomists for standard genome sequencing and annotation.</title>
        <authorList>
            <consortium name="The Broad Institute Genomics Platform"/>
            <consortium name="The Broad Institute Genome Sequencing Center for Infectious Disease"/>
            <person name="Wu L."/>
            <person name="Ma J."/>
        </authorList>
    </citation>
    <scope>NUCLEOTIDE SEQUENCE [LARGE SCALE GENOMIC DNA]</scope>
    <source>
        <strain evidence="9">JCM 16722</strain>
    </source>
</reference>
<dbReference type="Pfam" id="PF00732">
    <property type="entry name" value="GMC_oxred_N"/>
    <property type="match status" value="1"/>
</dbReference>
<protein>
    <submittedName>
        <fullName evidence="8">GMC family oxidoreductase</fullName>
    </submittedName>
</protein>
<dbReference type="Gene3D" id="3.50.50.60">
    <property type="entry name" value="FAD/NAD(P)-binding domain"/>
    <property type="match status" value="2"/>
</dbReference>
<dbReference type="Pfam" id="PF05199">
    <property type="entry name" value="GMC_oxred_C"/>
    <property type="match status" value="1"/>
</dbReference>
<evidence type="ECO:0000313" key="9">
    <source>
        <dbReference type="Proteomes" id="UP001500167"/>
    </source>
</evidence>
<keyword evidence="3" id="KW-0285">Flavoprotein</keyword>
<feature type="domain" description="Glucose-methanol-choline oxidoreductase N-terminal" evidence="6">
    <location>
        <begin position="158"/>
        <end position="326"/>
    </location>
</feature>
<dbReference type="EMBL" id="BAAAZK010000008">
    <property type="protein sequence ID" value="GAA4183528.1"/>
    <property type="molecule type" value="Genomic_DNA"/>
</dbReference>
<dbReference type="InterPro" id="IPR036188">
    <property type="entry name" value="FAD/NAD-bd_sf"/>
</dbReference>
<sequence length="576" mass="64831">MDKSNMANLNIDSEKNRTYDAIVIGSGISGGWSAKELCEKGLKTLVLERGRDVQHIKDYPTTNMMPWEFEHRNEMPYKVKEENPIVSKCYAFHEDAAHFFVKDKEHPYIQEKPFDWIRGYQVGGKSLLWARQTQRWSDFDFEGPARDGFAVDWPIRYADLAPWYAYAEKFAGIAGDHDGLPELPDGEFLPGYPLNIVEKYFKEKVQKKFPERKVISARCAHLSKPNQIHIDQGRVQCQNRVLCQRGCPFGGYFSSNATTIPWAAKTGNMTLRPHSVVHSILYDEQKGKAVGVRVIDTDSKEEIDFYAKLIFVNAAAINTNLILLNSKSNRFPNGLGNDSGVLGKFVAFHNYSARIYAEYEGLLDYTAEGRNPAGGGYIPRFRNLHKQETDFLRGYAAGFGASRSKESDRSGLGLGLKENLLNPKLGIWQVGSHMMGETIPKESGMVSLDASKTDDWGIPLLKIAVDYDDNDEKMKKDYISVMTEMFTDAGFTNIRPDTHWQAPGLDIHEMGGARMGHDPKTSVLNKWNQMHAVKNVFVTDGACMTSTSTQNPSLTYMAFSARSVDYAISEMKKGNI</sequence>
<proteinExistence type="inferred from homology"/>
<dbReference type="PANTHER" id="PTHR42784">
    <property type="entry name" value="PYRANOSE 2-OXIDASE"/>
    <property type="match status" value="1"/>
</dbReference>
<comment type="similarity">
    <text evidence="2">Belongs to the GMC oxidoreductase family.</text>
</comment>
<gene>
    <name evidence="8" type="ORF">GCM10022218_42510</name>
</gene>
<evidence type="ECO:0000256" key="4">
    <source>
        <dbReference type="ARBA" id="ARBA00022827"/>
    </source>
</evidence>
<evidence type="ECO:0000256" key="2">
    <source>
        <dbReference type="ARBA" id="ARBA00010790"/>
    </source>
</evidence>
<keyword evidence="5" id="KW-0560">Oxidoreductase</keyword>
<dbReference type="PANTHER" id="PTHR42784:SF1">
    <property type="entry name" value="PYRANOSE 2-OXIDASE"/>
    <property type="match status" value="1"/>
</dbReference>